<comment type="subcellular location">
    <subcellularLocation>
        <location evidence="1">Cytoplasm</location>
        <location evidence="1">Cytoskeleton</location>
    </subcellularLocation>
</comment>
<gene>
    <name evidence="10" type="primary">ABSGL_09857.1 scaffold 11783</name>
</gene>
<dbReference type="GO" id="GO:0007059">
    <property type="term" value="P:chromosome segregation"/>
    <property type="evidence" value="ECO:0007669"/>
    <property type="project" value="TreeGrafter"/>
</dbReference>
<proteinExistence type="inferred from homology"/>
<dbReference type="Pfam" id="PF04880">
    <property type="entry name" value="NUDE_C"/>
    <property type="match status" value="1"/>
</dbReference>
<keyword evidence="6" id="KW-0206">Cytoskeleton</keyword>
<dbReference type="OrthoDB" id="5877028at2759"/>
<dbReference type="GO" id="GO:0008017">
    <property type="term" value="F:microtubule binding"/>
    <property type="evidence" value="ECO:0007669"/>
    <property type="project" value="InterPro"/>
</dbReference>
<keyword evidence="5 7" id="KW-0175">Coiled coil</keyword>
<dbReference type="GO" id="GO:0005874">
    <property type="term" value="C:microtubule"/>
    <property type="evidence" value="ECO:0007669"/>
    <property type="project" value="UniProtKB-KW"/>
</dbReference>
<comment type="similarity">
    <text evidence="2">Belongs to the nudE family.</text>
</comment>
<protein>
    <recommendedName>
        <fullName evidence="9">NUDE domain-containing protein</fullName>
    </recommendedName>
</protein>
<dbReference type="GO" id="GO:0005871">
    <property type="term" value="C:kinesin complex"/>
    <property type="evidence" value="ECO:0007669"/>
    <property type="project" value="TreeGrafter"/>
</dbReference>
<dbReference type="AlphaFoldDB" id="A0A168Q9L0"/>
<keyword evidence="11" id="KW-1185">Reference proteome</keyword>
<dbReference type="InterPro" id="IPR006964">
    <property type="entry name" value="NUDE_dom"/>
</dbReference>
<dbReference type="STRING" id="4829.A0A168Q9L0"/>
<sequence length="349" mass="40619">MAMDISVSSRIMQFNNVQDELDYYRNHAENLENTLQDTRAALDEFQVSSRELEEELEKELQTTEKAYKELKSQCERSRRDADEWKTKFTDAKHEQSITMMQMQREIDILRATEEMFRKKILELELDNDDLERIERAATSSLSDLEVKLNKTIERNVILENEIAAKDQLTEQTQRLKDELNEVNQELAIFRNKASKQKARLEEMESQLEAATKKNKGLEEEHQRLVRQQHTSDDSRPSTPDKHAPYYYESYNVRRSRTPRHGTPTTFSSPNTNPVKMVQEMVGRVRSLEARLQSCRSLVTPLLNPPPSYSSTLPSTQDTVMTNPGLVQLSNLNARRPSEYMTSHMDISDE</sequence>
<dbReference type="InParanoid" id="A0A168Q9L0"/>
<evidence type="ECO:0000256" key="5">
    <source>
        <dbReference type="ARBA" id="ARBA00023054"/>
    </source>
</evidence>
<evidence type="ECO:0000256" key="1">
    <source>
        <dbReference type="ARBA" id="ARBA00004245"/>
    </source>
</evidence>
<evidence type="ECO:0000256" key="3">
    <source>
        <dbReference type="ARBA" id="ARBA00022490"/>
    </source>
</evidence>
<keyword evidence="3" id="KW-0963">Cytoplasm</keyword>
<evidence type="ECO:0000256" key="4">
    <source>
        <dbReference type="ARBA" id="ARBA00022701"/>
    </source>
</evidence>
<dbReference type="GO" id="GO:0000776">
    <property type="term" value="C:kinetochore"/>
    <property type="evidence" value="ECO:0007669"/>
    <property type="project" value="TreeGrafter"/>
</dbReference>
<dbReference type="GO" id="GO:0051642">
    <property type="term" value="P:centrosome localization"/>
    <property type="evidence" value="ECO:0007669"/>
    <property type="project" value="TreeGrafter"/>
</dbReference>
<evidence type="ECO:0000256" key="6">
    <source>
        <dbReference type="ARBA" id="ARBA00023212"/>
    </source>
</evidence>
<dbReference type="GO" id="GO:0000132">
    <property type="term" value="P:establishment of mitotic spindle orientation"/>
    <property type="evidence" value="ECO:0007669"/>
    <property type="project" value="TreeGrafter"/>
</dbReference>
<dbReference type="Gene3D" id="6.10.250.1080">
    <property type="match status" value="1"/>
</dbReference>
<reference evidence="10" key="1">
    <citation type="submission" date="2016-04" db="EMBL/GenBank/DDBJ databases">
        <authorList>
            <person name="Evans L.H."/>
            <person name="Alamgir A."/>
            <person name="Owens N."/>
            <person name="Weber N.D."/>
            <person name="Virtaneva K."/>
            <person name="Barbian K."/>
            <person name="Babar A."/>
            <person name="Rosenke K."/>
        </authorList>
    </citation>
    <scope>NUCLEOTIDE SEQUENCE [LARGE SCALE GENOMIC DNA]</scope>
    <source>
        <strain evidence="10">CBS 101.48</strain>
    </source>
</reference>
<keyword evidence="4" id="KW-0493">Microtubule</keyword>
<evidence type="ECO:0000256" key="8">
    <source>
        <dbReference type="SAM" id="MobiDB-lite"/>
    </source>
</evidence>
<organism evidence="10">
    <name type="scientific">Absidia glauca</name>
    <name type="common">Pin mould</name>
    <dbReference type="NCBI Taxonomy" id="4829"/>
    <lineage>
        <taxon>Eukaryota</taxon>
        <taxon>Fungi</taxon>
        <taxon>Fungi incertae sedis</taxon>
        <taxon>Mucoromycota</taxon>
        <taxon>Mucoromycotina</taxon>
        <taxon>Mucoromycetes</taxon>
        <taxon>Mucorales</taxon>
        <taxon>Cunninghamellaceae</taxon>
        <taxon>Absidia</taxon>
    </lineage>
</organism>
<feature type="compositionally biased region" description="Basic and acidic residues" evidence="8">
    <location>
        <begin position="215"/>
        <end position="243"/>
    </location>
</feature>
<dbReference type="InterPro" id="IPR033494">
    <property type="entry name" value="NUDE"/>
</dbReference>
<feature type="coiled-coil region" evidence="7">
    <location>
        <begin position="14"/>
        <end position="87"/>
    </location>
</feature>
<dbReference type="GO" id="GO:0007020">
    <property type="term" value="P:microtubule nucleation"/>
    <property type="evidence" value="ECO:0007669"/>
    <property type="project" value="TreeGrafter"/>
</dbReference>
<dbReference type="OMA" id="QELAIFR"/>
<dbReference type="Proteomes" id="UP000078561">
    <property type="component" value="Unassembled WGS sequence"/>
</dbReference>
<accession>A0A168Q9L0</accession>
<dbReference type="PANTHER" id="PTHR10921">
    <property type="entry name" value="NUCLEAR DISTRIBUTION PROTEIN NUDE HOMOLOG 1"/>
    <property type="match status" value="1"/>
</dbReference>
<evidence type="ECO:0000259" key="9">
    <source>
        <dbReference type="Pfam" id="PF04880"/>
    </source>
</evidence>
<dbReference type="EMBL" id="LT554349">
    <property type="protein sequence ID" value="SAM03997.1"/>
    <property type="molecule type" value="Genomic_DNA"/>
</dbReference>
<evidence type="ECO:0000313" key="11">
    <source>
        <dbReference type="Proteomes" id="UP000078561"/>
    </source>
</evidence>
<name>A0A168Q9L0_ABSGL</name>
<feature type="region of interest" description="Disordered" evidence="8">
    <location>
        <begin position="200"/>
        <end position="247"/>
    </location>
</feature>
<dbReference type="PANTHER" id="PTHR10921:SF1">
    <property type="entry name" value="NUCLEAR DISTRIBUTION PROTEIN NUDE HOMOLOG"/>
    <property type="match status" value="1"/>
</dbReference>
<evidence type="ECO:0000256" key="2">
    <source>
        <dbReference type="ARBA" id="ARBA00007429"/>
    </source>
</evidence>
<dbReference type="GO" id="GO:0047496">
    <property type="term" value="P:vesicle transport along microtubule"/>
    <property type="evidence" value="ECO:0007669"/>
    <property type="project" value="TreeGrafter"/>
</dbReference>
<evidence type="ECO:0000313" key="10">
    <source>
        <dbReference type="EMBL" id="SAM03997.1"/>
    </source>
</evidence>
<evidence type="ECO:0000256" key="7">
    <source>
        <dbReference type="SAM" id="Coils"/>
    </source>
</evidence>
<feature type="domain" description="NUDE" evidence="9">
    <location>
        <begin position="140"/>
        <end position="300"/>
    </location>
</feature>